<keyword evidence="1" id="KW-0418">Kinase</keyword>
<dbReference type="PANTHER" id="PTHR12280:SF30">
    <property type="entry name" value="FUMBLE"/>
    <property type="match status" value="1"/>
</dbReference>
<accession>A0A9N8EN72</accession>
<evidence type="ECO:0000313" key="1">
    <source>
        <dbReference type="EMBL" id="CAB9522079.1"/>
    </source>
</evidence>
<dbReference type="GO" id="GO:0004594">
    <property type="term" value="F:pantothenate kinase activity"/>
    <property type="evidence" value="ECO:0007669"/>
    <property type="project" value="TreeGrafter"/>
</dbReference>
<sequence length="140" mass="15246">MYRTNSIRIRHVSLPLVTIGTGQHPTSRRKHERISGPTIGGGTYWGLIRLLTNIEEFEDCMQLAEHGDPTKVDMMVGDIYGNNPEALEKLGLPAGLVASSFGKLVAKEDPAAGLTQEDLARALLLMVTNNIGQVAYLMLS</sequence>
<keyword evidence="2" id="KW-1185">Reference proteome</keyword>
<dbReference type="GO" id="GO:0005634">
    <property type="term" value="C:nucleus"/>
    <property type="evidence" value="ECO:0007669"/>
    <property type="project" value="TreeGrafter"/>
</dbReference>
<dbReference type="AlphaFoldDB" id="A0A9N8EN72"/>
<dbReference type="Pfam" id="PF03630">
    <property type="entry name" value="Fumble"/>
    <property type="match status" value="1"/>
</dbReference>
<dbReference type="SUPFAM" id="SSF53067">
    <property type="entry name" value="Actin-like ATPase domain"/>
    <property type="match status" value="1"/>
</dbReference>
<dbReference type="GO" id="GO:0005829">
    <property type="term" value="C:cytosol"/>
    <property type="evidence" value="ECO:0007669"/>
    <property type="project" value="TreeGrafter"/>
</dbReference>
<dbReference type="Gene3D" id="3.30.420.40">
    <property type="match status" value="1"/>
</dbReference>
<gene>
    <name evidence="1" type="ORF">SEMRO_1265_G257520.1</name>
</gene>
<organism evidence="1 2">
    <name type="scientific">Seminavis robusta</name>
    <dbReference type="NCBI Taxonomy" id="568900"/>
    <lineage>
        <taxon>Eukaryota</taxon>
        <taxon>Sar</taxon>
        <taxon>Stramenopiles</taxon>
        <taxon>Ochrophyta</taxon>
        <taxon>Bacillariophyta</taxon>
        <taxon>Bacillariophyceae</taxon>
        <taxon>Bacillariophycidae</taxon>
        <taxon>Naviculales</taxon>
        <taxon>Naviculaceae</taxon>
        <taxon>Seminavis</taxon>
    </lineage>
</organism>
<dbReference type="EMBL" id="CAICTM010001263">
    <property type="protein sequence ID" value="CAB9522079.1"/>
    <property type="molecule type" value="Genomic_DNA"/>
</dbReference>
<protein>
    <submittedName>
        <fullName evidence="1">Pantothenate kinase 4</fullName>
    </submittedName>
</protein>
<comment type="caution">
    <text evidence="1">The sequence shown here is derived from an EMBL/GenBank/DDBJ whole genome shotgun (WGS) entry which is preliminary data.</text>
</comment>
<reference evidence="1" key="1">
    <citation type="submission" date="2020-06" db="EMBL/GenBank/DDBJ databases">
        <authorList>
            <consortium name="Plant Systems Biology data submission"/>
        </authorList>
    </citation>
    <scope>NUCLEOTIDE SEQUENCE</scope>
    <source>
        <strain evidence="1">D6</strain>
    </source>
</reference>
<dbReference type="InterPro" id="IPR004567">
    <property type="entry name" value="Type_II_PanK"/>
</dbReference>
<proteinExistence type="predicted"/>
<keyword evidence="1" id="KW-0808">Transferase</keyword>
<dbReference type="Proteomes" id="UP001153069">
    <property type="component" value="Unassembled WGS sequence"/>
</dbReference>
<dbReference type="PANTHER" id="PTHR12280">
    <property type="entry name" value="PANTOTHENATE KINASE"/>
    <property type="match status" value="1"/>
</dbReference>
<name>A0A9N8EN72_9STRA</name>
<dbReference type="GO" id="GO:0005524">
    <property type="term" value="F:ATP binding"/>
    <property type="evidence" value="ECO:0007669"/>
    <property type="project" value="InterPro"/>
</dbReference>
<dbReference type="OrthoDB" id="275583at2759"/>
<dbReference type="GO" id="GO:0015937">
    <property type="term" value="P:coenzyme A biosynthetic process"/>
    <property type="evidence" value="ECO:0007669"/>
    <property type="project" value="InterPro"/>
</dbReference>
<evidence type="ECO:0000313" key="2">
    <source>
        <dbReference type="Proteomes" id="UP001153069"/>
    </source>
</evidence>
<dbReference type="InterPro" id="IPR043129">
    <property type="entry name" value="ATPase_NBD"/>
</dbReference>